<accession>A0AAW0KE64</accession>
<keyword evidence="2" id="KW-1185">Reference proteome</keyword>
<name>A0AAW0KE64_QUESU</name>
<evidence type="ECO:0000313" key="2">
    <source>
        <dbReference type="Proteomes" id="UP000237347"/>
    </source>
</evidence>
<sequence length="131" mass="14300">MEDIRVFLSSTVSWYVCASSAEALASSLSFAPFSSSCLRNSLGKEKKKGTDCCEIVEQGDTKFLSSNLSLKSLLHIGFIGIRLCLCLSQCNEGTLFLLLSSGQRVANTLSPLEIFGLTCFFQLLLQFPVLD</sequence>
<comment type="caution">
    <text evidence="1">The sequence shown here is derived from an EMBL/GenBank/DDBJ whole genome shotgun (WGS) entry which is preliminary data.</text>
</comment>
<gene>
    <name evidence="1" type="ORF">CFP56_021124</name>
</gene>
<reference evidence="1 2" key="1">
    <citation type="journal article" date="2018" name="Sci. Data">
        <title>The draft genome sequence of cork oak.</title>
        <authorList>
            <person name="Ramos A.M."/>
            <person name="Usie A."/>
            <person name="Barbosa P."/>
            <person name="Barros P.M."/>
            <person name="Capote T."/>
            <person name="Chaves I."/>
            <person name="Simoes F."/>
            <person name="Abreu I."/>
            <person name="Carrasquinho I."/>
            <person name="Faro C."/>
            <person name="Guimaraes J.B."/>
            <person name="Mendonca D."/>
            <person name="Nobrega F."/>
            <person name="Rodrigues L."/>
            <person name="Saibo N.J.M."/>
            <person name="Varela M.C."/>
            <person name="Egas C."/>
            <person name="Matos J."/>
            <person name="Miguel C.M."/>
            <person name="Oliveira M.M."/>
            <person name="Ricardo C.P."/>
            <person name="Goncalves S."/>
        </authorList>
    </citation>
    <scope>NUCLEOTIDE SEQUENCE [LARGE SCALE GENOMIC DNA]</scope>
    <source>
        <strain evidence="2">cv. HL8</strain>
    </source>
</reference>
<protein>
    <submittedName>
        <fullName evidence="1">Uncharacterized protein</fullName>
    </submittedName>
</protein>
<evidence type="ECO:0000313" key="1">
    <source>
        <dbReference type="EMBL" id="KAK7837589.1"/>
    </source>
</evidence>
<dbReference type="EMBL" id="PKMF04000326">
    <property type="protein sequence ID" value="KAK7837589.1"/>
    <property type="molecule type" value="Genomic_DNA"/>
</dbReference>
<organism evidence="1 2">
    <name type="scientific">Quercus suber</name>
    <name type="common">Cork oak</name>
    <dbReference type="NCBI Taxonomy" id="58331"/>
    <lineage>
        <taxon>Eukaryota</taxon>
        <taxon>Viridiplantae</taxon>
        <taxon>Streptophyta</taxon>
        <taxon>Embryophyta</taxon>
        <taxon>Tracheophyta</taxon>
        <taxon>Spermatophyta</taxon>
        <taxon>Magnoliopsida</taxon>
        <taxon>eudicotyledons</taxon>
        <taxon>Gunneridae</taxon>
        <taxon>Pentapetalae</taxon>
        <taxon>rosids</taxon>
        <taxon>fabids</taxon>
        <taxon>Fagales</taxon>
        <taxon>Fagaceae</taxon>
        <taxon>Quercus</taxon>
    </lineage>
</organism>
<proteinExistence type="predicted"/>
<dbReference type="Proteomes" id="UP000237347">
    <property type="component" value="Unassembled WGS sequence"/>
</dbReference>
<dbReference type="AlphaFoldDB" id="A0AAW0KE64"/>